<dbReference type="EMBL" id="SLXV01000052">
    <property type="protein sequence ID" value="TCP62653.1"/>
    <property type="molecule type" value="Genomic_DNA"/>
</dbReference>
<reference evidence="2 3" key="1">
    <citation type="submission" date="2019-03" db="EMBL/GenBank/DDBJ databases">
        <title>Genomic Encyclopedia of Type Strains, Phase IV (KMG-IV): sequencing the most valuable type-strain genomes for metagenomic binning, comparative biology and taxonomic classification.</title>
        <authorList>
            <person name="Goeker M."/>
        </authorList>
    </citation>
    <scope>NUCLEOTIDE SEQUENCE [LARGE SCALE GENOMIC DNA]</scope>
    <source>
        <strain evidence="2 3">DSM 46831</strain>
    </source>
</reference>
<feature type="signal peptide" evidence="1">
    <location>
        <begin position="1"/>
        <end position="29"/>
    </location>
</feature>
<sequence>MNKGKIISFTMATVIGATALLGTVSTASANEGPRTQITQSTNSPQQVEPQAWSAIGKAAVKFLLRNSDKLIKSLPAKYRGPVYKWRNKTLSVLDDLDVWKESAIIAGLVKVGVPPAEARLIAQWVSWVV</sequence>
<dbReference type="AlphaFoldDB" id="A0A4R2RI20"/>
<keyword evidence="3" id="KW-1185">Reference proteome</keyword>
<dbReference type="Proteomes" id="UP000294746">
    <property type="component" value="Unassembled WGS sequence"/>
</dbReference>
<name>A0A4R2RI20_9BACL</name>
<proteinExistence type="predicted"/>
<dbReference type="RefSeq" id="WP_131849845.1">
    <property type="nucleotide sequence ID" value="NZ_SLXV01000052.1"/>
</dbReference>
<accession>A0A4R2RI20</accession>
<organism evidence="2 3">
    <name type="scientific">Baia soyae</name>
    <dbReference type="NCBI Taxonomy" id="1544746"/>
    <lineage>
        <taxon>Bacteria</taxon>
        <taxon>Bacillati</taxon>
        <taxon>Bacillota</taxon>
        <taxon>Bacilli</taxon>
        <taxon>Bacillales</taxon>
        <taxon>Thermoactinomycetaceae</taxon>
        <taxon>Baia</taxon>
    </lineage>
</organism>
<gene>
    <name evidence="2" type="ORF">EDD57_15220</name>
</gene>
<evidence type="ECO:0000313" key="2">
    <source>
        <dbReference type="EMBL" id="TCP62653.1"/>
    </source>
</evidence>
<protein>
    <submittedName>
        <fullName evidence="2">Uncharacterized protein</fullName>
    </submittedName>
</protein>
<feature type="chain" id="PRO_5020875955" evidence="1">
    <location>
        <begin position="30"/>
        <end position="129"/>
    </location>
</feature>
<evidence type="ECO:0000313" key="3">
    <source>
        <dbReference type="Proteomes" id="UP000294746"/>
    </source>
</evidence>
<comment type="caution">
    <text evidence="2">The sequence shown here is derived from an EMBL/GenBank/DDBJ whole genome shotgun (WGS) entry which is preliminary data.</text>
</comment>
<evidence type="ECO:0000256" key="1">
    <source>
        <dbReference type="SAM" id="SignalP"/>
    </source>
</evidence>
<keyword evidence="1" id="KW-0732">Signal</keyword>